<organism evidence="1 2">
    <name type="scientific">Candidatus Kaiserbacteria bacterium GW2011_GWA2_49_19</name>
    <dbReference type="NCBI Taxonomy" id="1618669"/>
    <lineage>
        <taxon>Bacteria</taxon>
        <taxon>Candidatus Kaiseribacteriota</taxon>
    </lineage>
</organism>
<proteinExistence type="predicted"/>
<protein>
    <submittedName>
        <fullName evidence="1">Uncharacterized protein</fullName>
    </submittedName>
</protein>
<evidence type="ECO:0000313" key="1">
    <source>
        <dbReference type="EMBL" id="KKW08173.1"/>
    </source>
</evidence>
<dbReference type="EMBL" id="LCPZ01000017">
    <property type="protein sequence ID" value="KKW08173.1"/>
    <property type="molecule type" value="Genomic_DNA"/>
</dbReference>
<reference evidence="1 2" key="1">
    <citation type="journal article" date="2015" name="Nature">
        <title>rRNA introns, odd ribosomes, and small enigmatic genomes across a large radiation of phyla.</title>
        <authorList>
            <person name="Brown C.T."/>
            <person name="Hug L.A."/>
            <person name="Thomas B.C."/>
            <person name="Sharon I."/>
            <person name="Castelle C.J."/>
            <person name="Singh A."/>
            <person name="Wilkins M.J."/>
            <person name="Williams K.H."/>
            <person name="Banfield J.F."/>
        </authorList>
    </citation>
    <scope>NUCLEOTIDE SEQUENCE [LARGE SCALE GENOMIC DNA]</scope>
</reference>
<dbReference type="Proteomes" id="UP000033965">
    <property type="component" value="Unassembled WGS sequence"/>
</dbReference>
<evidence type="ECO:0000313" key="2">
    <source>
        <dbReference type="Proteomes" id="UP000033965"/>
    </source>
</evidence>
<accession>A0A0G1VNZ7</accession>
<comment type="caution">
    <text evidence="1">The sequence shown here is derived from an EMBL/GenBank/DDBJ whole genome shotgun (WGS) entry which is preliminary data.</text>
</comment>
<dbReference type="AlphaFoldDB" id="A0A0G1VNZ7"/>
<gene>
    <name evidence="1" type="ORF">UY44_C0017G0031</name>
</gene>
<name>A0A0G1VNZ7_9BACT</name>
<sequence>MTILVAPVLMGSVMRKRGLRNSVAAFGVVLEKKIKIFDKWWGGVLLSMHIRGIDCESTV</sequence>